<protein>
    <recommendedName>
        <fullName evidence="6">Short-chain dehydrogenase</fullName>
    </recommendedName>
</protein>
<dbReference type="AlphaFoldDB" id="A0A2T1BY76"/>
<evidence type="ECO:0000313" key="4">
    <source>
        <dbReference type="EMBL" id="PSB00823.1"/>
    </source>
</evidence>
<name>A0A2T1BY76_9CYAN</name>
<dbReference type="RefSeq" id="WP_106291238.1">
    <property type="nucleotide sequence ID" value="NZ_CAWNTC010000195.1"/>
</dbReference>
<dbReference type="InterPro" id="IPR002347">
    <property type="entry name" value="SDR_fam"/>
</dbReference>
<dbReference type="EMBL" id="PVWJ01000156">
    <property type="protein sequence ID" value="PSB00823.1"/>
    <property type="molecule type" value="Genomic_DNA"/>
</dbReference>
<dbReference type="Pfam" id="PF00106">
    <property type="entry name" value="adh_short"/>
    <property type="match status" value="1"/>
</dbReference>
<evidence type="ECO:0008006" key="6">
    <source>
        <dbReference type="Google" id="ProtNLM"/>
    </source>
</evidence>
<dbReference type="GO" id="GO:0016020">
    <property type="term" value="C:membrane"/>
    <property type="evidence" value="ECO:0007669"/>
    <property type="project" value="TreeGrafter"/>
</dbReference>
<dbReference type="Gene3D" id="3.40.50.720">
    <property type="entry name" value="NAD(P)-binding Rossmann-like Domain"/>
    <property type="match status" value="1"/>
</dbReference>
<evidence type="ECO:0000256" key="1">
    <source>
        <dbReference type="ARBA" id="ARBA00006484"/>
    </source>
</evidence>
<gene>
    <name evidence="4" type="ORF">C7B64_21505</name>
</gene>
<reference evidence="4 5" key="1">
    <citation type="submission" date="2018-02" db="EMBL/GenBank/DDBJ databases">
        <authorList>
            <person name="Cohen D.B."/>
            <person name="Kent A.D."/>
        </authorList>
    </citation>
    <scope>NUCLEOTIDE SEQUENCE [LARGE SCALE GENOMIC DNA]</scope>
    <source>
        <strain evidence="4 5">CCAP 1448/3</strain>
    </source>
</reference>
<keyword evidence="2" id="KW-0560">Oxidoreductase</keyword>
<dbReference type="InterPro" id="IPR020904">
    <property type="entry name" value="Sc_DH/Rdtase_CS"/>
</dbReference>
<evidence type="ECO:0000256" key="2">
    <source>
        <dbReference type="ARBA" id="ARBA00023002"/>
    </source>
</evidence>
<evidence type="ECO:0000256" key="3">
    <source>
        <dbReference type="RuleBase" id="RU000363"/>
    </source>
</evidence>
<dbReference type="PRINTS" id="PR00081">
    <property type="entry name" value="GDHRDH"/>
</dbReference>
<dbReference type="PANTHER" id="PTHR44196:SF1">
    <property type="entry name" value="DEHYDROGENASE_REDUCTASE SDR FAMILY MEMBER 7B"/>
    <property type="match status" value="1"/>
</dbReference>
<sequence length="274" mass="29338">MRELSGTTAIITGASRGMGVEIAKSLAERKVRIVLAARSAEALEAVRHDITQEDAQILTIPTDITDLNAQAYLVEQTLSKFGTIDLLINNAGVVMPSPYEHTSLRDIEQTIAVNLTGAMTLTQRVLSVMLAHNRGHIVNVASLSGLCGVGGGESYSASKHGLVGFTRSLRLSLKLRKSRVSASVICPGFVKEVGMYTDRLSSGGNRAPFTLGTSSVYAVSRAIIRAIEHDLPEVVVSPRPIRLLLGLMALSPRLGECILKQAGAHQVFEVDQPE</sequence>
<dbReference type="Proteomes" id="UP000238762">
    <property type="component" value="Unassembled WGS sequence"/>
</dbReference>
<accession>A0A2T1BY76</accession>
<comment type="caution">
    <text evidence="4">The sequence shown here is derived from an EMBL/GenBank/DDBJ whole genome shotgun (WGS) entry which is preliminary data.</text>
</comment>
<dbReference type="InterPro" id="IPR036291">
    <property type="entry name" value="NAD(P)-bd_dom_sf"/>
</dbReference>
<dbReference type="GO" id="GO:0016491">
    <property type="term" value="F:oxidoreductase activity"/>
    <property type="evidence" value="ECO:0007669"/>
    <property type="project" value="UniProtKB-KW"/>
</dbReference>
<dbReference type="OrthoDB" id="9785520at2"/>
<keyword evidence="5" id="KW-1185">Reference proteome</keyword>
<reference evidence="4 5" key="2">
    <citation type="submission" date="2018-03" db="EMBL/GenBank/DDBJ databases">
        <title>The ancient ancestry and fast evolution of plastids.</title>
        <authorList>
            <person name="Moore K.R."/>
            <person name="Magnabosco C."/>
            <person name="Momper L."/>
            <person name="Gold D.A."/>
            <person name="Bosak T."/>
            <person name="Fournier G.P."/>
        </authorList>
    </citation>
    <scope>NUCLEOTIDE SEQUENCE [LARGE SCALE GENOMIC DNA]</scope>
    <source>
        <strain evidence="4 5">CCAP 1448/3</strain>
    </source>
</reference>
<dbReference type="PANTHER" id="PTHR44196">
    <property type="entry name" value="DEHYDROGENASE/REDUCTASE SDR FAMILY MEMBER 7B"/>
    <property type="match status" value="1"/>
</dbReference>
<dbReference type="PROSITE" id="PS00061">
    <property type="entry name" value="ADH_SHORT"/>
    <property type="match status" value="1"/>
</dbReference>
<evidence type="ECO:0000313" key="5">
    <source>
        <dbReference type="Proteomes" id="UP000238762"/>
    </source>
</evidence>
<dbReference type="PRINTS" id="PR00080">
    <property type="entry name" value="SDRFAMILY"/>
</dbReference>
<proteinExistence type="inferred from homology"/>
<dbReference type="SUPFAM" id="SSF51735">
    <property type="entry name" value="NAD(P)-binding Rossmann-fold domains"/>
    <property type="match status" value="1"/>
</dbReference>
<organism evidence="4 5">
    <name type="scientific">Merismopedia glauca CCAP 1448/3</name>
    <dbReference type="NCBI Taxonomy" id="1296344"/>
    <lineage>
        <taxon>Bacteria</taxon>
        <taxon>Bacillati</taxon>
        <taxon>Cyanobacteriota</taxon>
        <taxon>Cyanophyceae</taxon>
        <taxon>Synechococcales</taxon>
        <taxon>Merismopediaceae</taxon>
        <taxon>Merismopedia</taxon>
    </lineage>
</organism>
<comment type="similarity">
    <text evidence="1 3">Belongs to the short-chain dehydrogenases/reductases (SDR) family.</text>
</comment>